<dbReference type="AlphaFoldDB" id="A0A7J8A7Y8"/>
<dbReference type="EMBL" id="JACAGB010000002">
    <property type="protein sequence ID" value="KAF6382468.1"/>
    <property type="molecule type" value="Genomic_DNA"/>
</dbReference>
<protein>
    <submittedName>
        <fullName evidence="1">Uncharacterized protein</fullName>
    </submittedName>
</protein>
<keyword evidence="2" id="KW-1185">Reference proteome</keyword>
<dbReference type="Proteomes" id="UP000558488">
    <property type="component" value="Unassembled WGS sequence"/>
</dbReference>
<organism evidence="1 2">
    <name type="scientific">Pipistrellus kuhlii</name>
    <name type="common">Kuhl's pipistrelle</name>
    <dbReference type="NCBI Taxonomy" id="59472"/>
    <lineage>
        <taxon>Eukaryota</taxon>
        <taxon>Metazoa</taxon>
        <taxon>Chordata</taxon>
        <taxon>Craniata</taxon>
        <taxon>Vertebrata</taxon>
        <taxon>Euteleostomi</taxon>
        <taxon>Mammalia</taxon>
        <taxon>Eutheria</taxon>
        <taxon>Laurasiatheria</taxon>
        <taxon>Chiroptera</taxon>
        <taxon>Yangochiroptera</taxon>
        <taxon>Vespertilionidae</taxon>
        <taxon>Pipistrellus</taxon>
    </lineage>
</organism>
<sequence length="130" mass="14527">MGVEPLESYLKYTVLPSFCAWKFTDVLPVCCILTKQDPGVSPLHHKGAGLEPLLQLFTPNLAHAEAYLQQTEDFQWGAGRCNLGFLQYRGLHGNLVVQMDCGADNTPTNKTPRLRCFVERNGPFQWGGNM</sequence>
<evidence type="ECO:0000313" key="1">
    <source>
        <dbReference type="EMBL" id="KAF6382468.1"/>
    </source>
</evidence>
<name>A0A7J8A7Y8_PIPKU</name>
<evidence type="ECO:0000313" key="2">
    <source>
        <dbReference type="Proteomes" id="UP000558488"/>
    </source>
</evidence>
<comment type="caution">
    <text evidence="1">The sequence shown here is derived from an EMBL/GenBank/DDBJ whole genome shotgun (WGS) entry which is preliminary data.</text>
</comment>
<proteinExistence type="predicted"/>
<accession>A0A7J8A7Y8</accession>
<reference evidence="1 2" key="1">
    <citation type="journal article" date="2020" name="Nature">
        <title>Six reference-quality genomes reveal evolution of bat adaptations.</title>
        <authorList>
            <person name="Jebb D."/>
            <person name="Huang Z."/>
            <person name="Pippel M."/>
            <person name="Hughes G.M."/>
            <person name="Lavrichenko K."/>
            <person name="Devanna P."/>
            <person name="Winkler S."/>
            <person name="Jermiin L.S."/>
            <person name="Skirmuntt E.C."/>
            <person name="Katzourakis A."/>
            <person name="Burkitt-Gray L."/>
            <person name="Ray D.A."/>
            <person name="Sullivan K.A.M."/>
            <person name="Roscito J.G."/>
            <person name="Kirilenko B.M."/>
            <person name="Davalos L.M."/>
            <person name="Corthals A.P."/>
            <person name="Power M.L."/>
            <person name="Jones G."/>
            <person name="Ransome R.D."/>
            <person name="Dechmann D.K.N."/>
            <person name="Locatelli A.G."/>
            <person name="Puechmaille S.J."/>
            <person name="Fedrigo O."/>
            <person name="Jarvis E.D."/>
            <person name="Hiller M."/>
            <person name="Vernes S.C."/>
            <person name="Myers E.W."/>
            <person name="Teeling E.C."/>
        </authorList>
    </citation>
    <scope>NUCLEOTIDE SEQUENCE [LARGE SCALE GENOMIC DNA]</scope>
    <source>
        <strain evidence="1">MPipKuh1</strain>
        <tissue evidence="1">Flight muscle</tissue>
    </source>
</reference>
<gene>
    <name evidence="1" type="ORF">mPipKuh1_008845</name>
</gene>